<keyword evidence="2" id="KW-0472">Membrane</keyword>
<feature type="transmembrane region" description="Helical" evidence="2">
    <location>
        <begin position="6"/>
        <end position="23"/>
    </location>
</feature>
<organism evidence="3">
    <name type="scientific">bacterium 19MO02SH05</name>
    <dbReference type="NCBI Taxonomy" id="2920696"/>
    <lineage>
        <taxon>Bacteria</taxon>
    </lineage>
</organism>
<evidence type="ECO:0000256" key="2">
    <source>
        <dbReference type="SAM" id="Phobius"/>
    </source>
</evidence>
<proteinExistence type="predicted"/>
<dbReference type="EMBL" id="CP095343">
    <property type="protein sequence ID" value="XAG63323.1"/>
    <property type="molecule type" value="Genomic_DNA"/>
</dbReference>
<gene>
    <name evidence="3" type="ORF">MRL64_15460</name>
</gene>
<sequence length="158" mass="17752">MTIYESVSVILSCLAALISLVVWDGQRKLQRESLEMQKATAELAKKQLELLVREDEAKNTTTLSAELVKDGRDHYFIIRNIGEVEATDVDFEVLVESANNPLVMNNAKQLLPIPKLQPGSKVSLLAFLSLKYPRSYNVKITWTNPNGEKIVTETYVSL</sequence>
<keyword evidence="1" id="KW-0175">Coiled coil</keyword>
<evidence type="ECO:0000256" key="1">
    <source>
        <dbReference type="SAM" id="Coils"/>
    </source>
</evidence>
<protein>
    <submittedName>
        <fullName evidence="3">Uncharacterized protein</fullName>
    </submittedName>
</protein>
<dbReference type="AlphaFoldDB" id="A0AAU6TNH0"/>
<feature type="coiled-coil region" evidence="1">
    <location>
        <begin position="29"/>
        <end position="58"/>
    </location>
</feature>
<reference evidence="3" key="1">
    <citation type="submission" date="2022-03" db="EMBL/GenBank/DDBJ databases">
        <title>Sea Food Isolates.</title>
        <authorList>
            <person name="Li c."/>
        </authorList>
    </citation>
    <scope>NUCLEOTIDE SEQUENCE</scope>
    <source>
        <strain evidence="3">19MO02SH05</strain>
    </source>
</reference>
<keyword evidence="2" id="KW-0812">Transmembrane</keyword>
<name>A0AAU6TNH0_UNCXX</name>
<evidence type="ECO:0000313" key="3">
    <source>
        <dbReference type="EMBL" id="XAG63323.1"/>
    </source>
</evidence>
<keyword evidence="2" id="KW-1133">Transmembrane helix</keyword>
<accession>A0AAU6TNH0</accession>